<proteinExistence type="predicted"/>
<accession>A0ABV6KSN0</accession>
<dbReference type="Gene3D" id="3.30.1240.10">
    <property type="match status" value="1"/>
</dbReference>
<dbReference type="SFLD" id="SFLDG01140">
    <property type="entry name" value="C2.B:_Phosphomannomutase_and_P"/>
    <property type="match status" value="1"/>
</dbReference>
<dbReference type="Proteomes" id="UP001589738">
    <property type="component" value="Unassembled WGS sequence"/>
</dbReference>
<dbReference type="GO" id="GO:0016787">
    <property type="term" value="F:hydrolase activity"/>
    <property type="evidence" value="ECO:0007669"/>
    <property type="project" value="UniProtKB-KW"/>
</dbReference>
<reference evidence="1 2" key="1">
    <citation type="submission" date="2024-09" db="EMBL/GenBank/DDBJ databases">
        <authorList>
            <person name="Sun Q."/>
            <person name="Mori K."/>
        </authorList>
    </citation>
    <scope>NUCLEOTIDE SEQUENCE [LARGE SCALE GENOMIC DNA]</scope>
    <source>
        <strain evidence="1 2">CGMCC 1.9126</strain>
    </source>
</reference>
<dbReference type="PANTHER" id="PTHR10000">
    <property type="entry name" value="PHOSPHOSERINE PHOSPHATASE"/>
    <property type="match status" value="1"/>
</dbReference>
<dbReference type="PANTHER" id="PTHR10000:SF25">
    <property type="entry name" value="PHOSPHATASE YKRA-RELATED"/>
    <property type="match status" value="1"/>
</dbReference>
<dbReference type="InterPro" id="IPR000150">
    <property type="entry name" value="Cof"/>
</dbReference>
<dbReference type="Pfam" id="PF08282">
    <property type="entry name" value="Hydrolase_3"/>
    <property type="match status" value="1"/>
</dbReference>
<sequence length="262" mass="29613">MTKYRVVFLDIDGTILRPDDSIEDTTKKAIRQLKDQDIEVILATGRPLHEITDLGEELNIHSYIAYNGAYAIYKGREIFKENMQIEDVNSFLHIAETHKHDLVIYTHNKNYFLDQETKRVKDFQKAFHLRKNDQYHQSIQKDVLGITIITSDEEGDIPYQSIEGIHYAKVNVPGFTTCYDVIRDHVNKGVAVKAVIEHLGFQTEQAIAFGDGMNDKEMLSNVGEGFAMGSGNPELFSYAKHVTTGVDDSGIFNGLKSLGLVK</sequence>
<keyword evidence="2" id="KW-1185">Reference proteome</keyword>
<dbReference type="EC" id="3.1.3.-" evidence="1"/>
<dbReference type="InterPro" id="IPR023214">
    <property type="entry name" value="HAD_sf"/>
</dbReference>
<dbReference type="SFLD" id="SFLDS00003">
    <property type="entry name" value="Haloacid_Dehalogenase"/>
    <property type="match status" value="1"/>
</dbReference>
<dbReference type="Gene3D" id="3.40.50.1000">
    <property type="entry name" value="HAD superfamily/HAD-like"/>
    <property type="match status" value="1"/>
</dbReference>
<dbReference type="RefSeq" id="WP_160548950.1">
    <property type="nucleotide sequence ID" value="NZ_JBHLUU010000100.1"/>
</dbReference>
<dbReference type="EC" id="3.-.-.-" evidence="1"/>
<name>A0ABV6KSN0_9BACI</name>
<dbReference type="SUPFAM" id="SSF56784">
    <property type="entry name" value="HAD-like"/>
    <property type="match status" value="1"/>
</dbReference>
<organism evidence="1 2">
    <name type="scientific">Robertmurraya beringensis</name>
    <dbReference type="NCBI Taxonomy" id="641660"/>
    <lineage>
        <taxon>Bacteria</taxon>
        <taxon>Bacillati</taxon>
        <taxon>Bacillota</taxon>
        <taxon>Bacilli</taxon>
        <taxon>Bacillales</taxon>
        <taxon>Bacillaceae</taxon>
        <taxon>Robertmurraya</taxon>
    </lineage>
</organism>
<dbReference type="PROSITE" id="PS01229">
    <property type="entry name" value="COF_2"/>
    <property type="match status" value="1"/>
</dbReference>
<protein>
    <submittedName>
        <fullName evidence="1">HAD family hydrolase</fullName>
        <ecNumber evidence="1">3.-.-.-</ecNumber>
        <ecNumber evidence="1">3.1.3.-</ecNumber>
    </submittedName>
</protein>
<comment type="caution">
    <text evidence="1">The sequence shown here is derived from an EMBL/GenBank/DDBJ whole genome shotgun (WGS) entry which is preliminary data.</text>
</comment>
<gene>
    <name evidence="1" type="ORF">ACFFHF_14090</name>
</gene>
<evidence type="ECO:0000313" key="2">
    <source>
        <dbReference type="Proteomes" id="UP001589738"/>
    </source>
</evidence>
<dbReference type="EMBL" id="JBHLUU010000100">
    <property type="protein sequence ID" value="MFC0476344.1"/>
    <property type="molecule type" value="Genomic_DNA"/>
</dbReference>
<keyword evidence="1" id="KW-0378">Hydrolase</keyword>
<dbReference type="NCBIfam" id="TIGR00099">
    <property type="entry name" value="Cof-subfamily"/>
    <property type="match status" value="1"/>
</dbReference>
<dbReference type="InterPro" id="IPR006379">
    <property type="entry name" value="HAD-SF_hydro_IIB"/>
</dbReference>
<evidence type="ECO:0000313" key="1">
    <source>
        <dbReference type="EMBL" id="MFC0476344.1"/>
    </source>
</evidence>
<dbReference type="InterPro" id="IPR036412">
    <property type="entry name" value="HAD-like_sf"/>
</dbReference>
<dbReference type="NCBIfam" id="TIGR01484">
    <property type="entry name" value="HAD-SF-IIB"/>
    <property type="match status" value="1"/>
</dbReference>